<dbReference type="Proteomes" id="UP000028703">
    <property type="component" value="Unassembled WGS sequence"/>
</dbReference>
<keyword evidence="2" id="KW-1185">Reference proteome</keyword>
<dbReference type="AlphaFoldDB" id="A0A085ZYE5"/>
<dbReference type="EMBL" id="JPRO01000001">
    <property type="protein sequence ID" value="KFF09459.1"/>
    <property type="molecule type" value="Genomic_DNA"/>
</dbReference>
<sequence length="242" mass="28106">MDSSKVIYHEVLNVSKDFSVYTKLGAKDTLNSRKQENVTEAYSPLHQGEEKLYKDFKTGKLYIDFSKEKTVIQDSLNIIPWKLENEYKDILGFKAQKATAEFRKNLWTVWFTKDLPYFDGPWKLNSLPGLILEAQSMEGHMIYKVIKISNKDASAIEKEKKELRGILDAKKIVSAQENSLLEKKKRSEIVAYLRIRQDQVQQSVPADQKNEKAAGMQMFNKKMEEEKKIKSKTKKLVIESFE</sequence>
<name>A0A085ZYE5_9FLAO</name>
<evidence type="ECO:0008006" key="3">
    <source>
        <dbReference type="Google" id="ProtNLM"/>
    </source>
</evidence>
<organism evidence="1 2">
    <name type="scientific">Chryseobacterium luteum</name>
    <dbReference type="NCBI Taxonomy" id="421531"/>
    <lineage>
        <taxon>Bacteria</taxon>
        <taxon>Pseudomonadati</taxon>
        <taxon>Bacteroidota</taxon>
        <taxon>Flavobacteriia</taxon>
        <taxon>Flavobacteriales</taxon>
        <taxon>Weeksellaceae</taxon>
        <taxon>Chryseobacterium group</taxon>
        <taxon>Chryseobacterium</taxon>
    </lineage>
</organism>
<comment type="caution">
    <text evidence="1">The sequence shown here is derived from an EMBL/GenBank/DDBJ whole genome shotgun (WGS) entry which is preliminary data.</text>
</comment>
<evidence type="ECO:0000313" key="1">
    <source>
        <dbReference type="EMBL" id="KFF09459.1"/>
    </source>
</evidence>
<dbReference type="STRING" id="421531.IX38_02915"/>
<dbReference type="Pfam" id="PF22252">
    <property type="entry name" value="PNGase_F-II_N"/>
    <property type="match status" value="1"/>
</dbReference>
<proteinExistence type="predicted"/>
<reference evidence="1 2" key="1">
    <citation type="submission" date="2014-07" db="EMBL/GenBank/DDBJ databases">
        <title>Genome of Chryseobacterium luteum DSM 18605.</title>
        <authorList>
            <person name="Stropko S.J."/>
            <person name="Pipes S.E."/>
            <person name="Newman J.D."/>
        </authorList>
    </citation>
    <scope>NUCLEOTIDE SEQUENCE [LARGE SCALE GENOMIC DNA]</scope>
    <source>
        <strain evidence="1 2">DSM 18605</strain>
    </source>
</reference>
<accession>A0A085ZYE5</accession>
<dbReference type="InterPro" id="IPR005901">
    <property type="entry name" value="GLPGLI"/>
</dbReference>
<dbReference type="eggNOG" id="ENOG5032Y7Q">
    <property type="taxonomic scope" value="Bacteria"/>
</dbReference>
<protein>
    <recommendedName>
        <fullName evidence="3">GLPGLI family protein</fullName>
    </recommendedName>
</protein>
<gene>
    <name evidence="1" type="ORF">IX38_02915</name>
</gene>
<evidence type="ECO:0000313" key="2">
    <source>
        <dbReference type="Proteomes" id="UP000028703"/>
    </source>
</evidence>
<dbReference type="NCBIfam" id="TIGR01200">
    <property type="entry name" value="GLPGLI"/>
    <property type="match status" value="1"/>
</dbReference>